<dbReference type="STRING" id="70448.A0A090LYT0"/>
<gene>
    <name evidence="2" type="ORF">OT_ostta03g02090</name>
</gene>
<proteinExistence type="predicted"/>
<accession>A0A090LYT0</accession>
<evidence type="ECO:0000313" key="3">
    <source>
        <dbReference type="Proteomes" id="UP000009170"/>
    </source>
</evidence>
<reference evidence="3" key="1">
    <citation type="journal article" date="2006" name="Proc. Natl. Acad. Sci. U.S.A.">
        <title>Genome analysis of the smallest free-living eukaryote Ostreococcus tauri unveils many unique features.</title>
        <authorList>
            <person name="Derelle E."/>
            <person name="Ferraz C."/>
            <person name="Rombauts S."/>
            <person name="Rouze P."/>
            <person name="Worden A.Z."/>
            <person name="Robbens S."/>
            <person name="Partensky F."/>
            <person name="Degroeve S."/>
            <person name="Echeynie S."/>
            <person name="Cooke R."/>
            <person name="Saeys Y."/>
            <person name="Wuyts J."/>
            <person name="Jabbari K."/>
            <person name="Bowler C."/>
            <person name="Panaud O."/>
            <person name="Piegu B."/>
            <person name="Ball S.G."/>
            <person name="Ral J.-P."/>
            <person name="Bouget F.-Y."/>
            <person name="Piganeau G."/>
            <person name="De Baets B."/>
            <person name="Picard A."/>
            <person name="Delseny M."/>
            <person name="Demaille J."/>
            <person name="Van de Peer Y."/>
            <person name="Moreau H."/>
        </authorList>
    </citation>
    <scope>NUCLEOTIDE SEQUENCE [LARGE SCALE GENOMIC DNA]</scope>
    <source>
        <strain evidence="3">OTTH 0595 / CCAP 157/2 / RCC745</strain>
    </source>
</reference>
<protein>
    <submittedName>
        <fullName evidence="2">Major royal jelly-related</fullName>
    </submittedName>
</protein>
<feature type="compositionally biased region" description="Basic and acidic residues" evidence="1">
    <location>
        <begin position="155"/>
        <end position="168"/>
    </location>
</feature>
<organism evidence="2 3">
    <name type="scientific">Ostreococcus tauri</name>
    <name type="common">Marine green alga</name>
    <dbReference type="NCBI Taxonomy" id="70448"/>
    <lineage>
        <taxon>Eukaryota</taxon>
        <taxon>Viridiplantae</taxon>
        <taxon>Chlorophyta</taxon>
        <taxon>Mamiellophyceae</taxon>
        <taxon>Mamiellales</taxon>
        <taxon>Bathycoccaceae</taxon>
        <taxon>Ostreococcus</taxon>
    </lineage>
</organism>
<dbReference type="KEGG" id="ota:OT_ostta03g02090"/>
<feature type="region of interest" description="Disordered" evidence="1">
    <location>
        <begin position="97"/>
        <end position="125"/>
    </location>
</feature>
<evidence type="ECO:0000256" key="1">
    <source>
        <dbReference type="SAM" id="MobiDB-lite"/>
    </source>
</evidence>
<dbReference type="EMBL" id="CAID01000003">
    <property type="protein sequence ID" value="CEF97086.1"/>
    <property type="molecule type" value="Genomic_DNA"/>
</dbReference>
<sequence length="1349" mass="150975">MGSMGSMGSIDAIDAIDGIDGIDRWDRWDRSMGSMGSIDGIEAIEAMGSMDSMGSIDGLDAIDRWDRSDGIDRSMRSMEWDGIDSIDSVDRDRIESIDRSRSKRGLGARETNRRDGSAEDDATTTGAAMRYVSVRTEDVRRDAMRHLGARAVERATETLTEDAQRRVSDGLTTTSEGGWDVGESEEDSVTFDDGMTGGRRRSEDGGMTARDIIEAVPVVRCEETMGWTEEARARRDAGDAAYGTVKPMKIRVEDDGGARERLMEIETSNVQKPRMRAMEVPVIEDEDETRTRIRSAIRQASFETASETIFDLDEDALNALDCVENDLQKRYDVDRSDEVPRETPSEKMKDFLSLFPRLRETSFALDGMSLLETPLAFAMTLAKKVEMLPWEGELKVDSSWKDYLKKLLLGGPKALPSIDPLEEAMRTATINPPPVRDVNVPTLMEVVNPCTVETDVKSVLKSMTKPVNVEAPINQDFALRAKENLTKKLLEVPSKKFVLDQMPVPKTDKEDDTTFRAERAIRDVIKSVEEVKERAPALSNWKVPFPSLMESLEKSRTQEDLPAMLDEVIFEDENGDWTWDDIPQPHSSANEPVKTTKASDPRLPTLSESISLPNANHASNTCLIDVVEITLDSYQVDLIQVLAQRYAYTKQILPLDVQAMIPTFQLGQSSKISQFMMQFAHEPPAITRHLKSLLCCQTAANLVQVYGVHMAHTFMRNEAKDDQDLGDIKNLIERQDVSVSRGEFDDHPKLRALKTYLARLIVSGGKMLVIFPDTLSILAVRQFISRMNMRVRQFDGRQEFTSLQDEDIEEFSRAARISATETDVLIALEAHVNHEAFPLELFSTCVYYAPSAEALELIRTVGSSRYAANRFVHALTVKQDSRWLNEYLEPASSALNHSRERVKSARDTSAVYDEEPNLSPPREFNGVPRHMVVLNVARQIVGARDHLFAEVERILIDHGCEVVLRPFAIDVDACCTIGNQVHAVILIVPEYFVEGLPTQLELFSLTEDLVVALSDSFLSGTIIFEGGLDFLRIAQSLCRRVCSDALRLNISIDCRFCVEEEVLPTVIDVLCPQNTDLSEFTAPVPVEPSTEELELCEMLPLLNPISACTLLADDIVRSGLQTSGGFTPKVMAHLEGQGNIGCPLSVLMNGRRMIQPTEIASPVFSPQTHARPRGLNEGHASRPITDFLSPIKRQRLDDSMEFGSSSLESLYMTPSRRPSMVQHKIHIPSPAMDLRISPTAPPRSLMSPERPFSRVNPSKIDIGGQLWVPMRNSGGGPSNSTATRTVRGQPSMNEFPEMLESYRMPPPPEQRHASTFEHRVSTYDPERNLTQHRFTKISSAKQRFPKKWM</sequence>
<reference evidence="2 3" key="2">
    <citation type="journal article" date="2014" name="BMC Genomics">
        <title>An improved genome of the model marine alga Ostreococcus tauri unfolds by assessing Illumina de novo assemblies.</title>
        <authorList>
            <person name="Blanc-Mathieu R."/>
            <person name="Verhelst B."/>
            <person name="Derelle E."/>
            <person name="Rombauts S."/>
            <person name="Bouget F.Y."/>
            <person name="Carre I."/>
            <person name="Chateau A."/>
            <person name="Eyre-Walker A."/>
            <person name="Grimsley N."/>
            <person name="Moreau H."/>
            <person name="Piegu B."/>
            <person name="Rivals E."/>
            <person name="Schackwitz W."/>
            <person name="Van de Peer Y."/>
            <person name="Piganeau G."/>
        </authorList>
    </citation>
    <scope>NUCLEOTIDE SEQUENCE [LARGE SCALE GENOMIC DNA]</scope>
    <source>
        <strain evidence="3">OTTH 0595 / CCAP 157/2 / RCC745</strain>
    </source>
</reference>
<evidence type="ECO:0000313" key="2">
    <source>
        <dbReference type="EMBL" id="CEF97086.1"/>
    </source>
</evidence>
<dbReference type="RefSeq" id="XP_003078119.2">
    <property type="nucleotide sequence ID" value="XM_003078071.2"/>
</dbReference>
<name>A0A090LYT0_OSTTA</name>
<feature type="region of interest" description="Disordered" evidence="1">
    <location>
        <begin position="1164"/>
        <end position="1185"/>
    </location>
</feature>
<dbReference type="InParanoid" id="A0A090LYT0"/>
<comment type="caution">
    <text evidence="2">The sequence shown here is derived from an EMBL/GenBank/DDBJ whole genome shotgun (WGS) entry which is preliminary data.</text>
</comment>
<feature type="region of interest" description="Disordered" evidence="1">
    <location>
        <begin position="155"/>
        <end position="205"/>
    </location>
</feature>
<keyword evidence="3" id="KW-1185">Reference proteome</keyword>
<dbReference type="GeneID" id="9833756"/>
<dbReference type="Proteomes" id="UP000009170">
    <property type="component" value="Unassembled WGS sequence"/>
</dbReference>
<dbReference type="OrthoDB" id="2018152at2759"/>